<dbReference type="AlphaFoldDB" id="A0A4Q8AC48"/>
<evidence type="ECO:0000313" key="3">
    <source>
        <dbReference type="Proteomes" id="UP000292685"/>
    </source>
</evidence>
<reference evidence="2 3" key="1">
    <citation type="submission" date="2019-02" db="EMBL/GenBank/DDBJ databases">
        <title>Sequencing the genomes of 1000 actinobacteria strains.</title>
        <authorList>
            <person name="Klenk H.-P."/>
        </authorList>
    </citation>
    <scope>NUCLEOTIDE SEQUENCE [LARGE SCALE GENOMIC DNA]</scope>
    <source>
        <strain evidence="2 3">DSM 17364</strain>
    </source>
</reference>
<evidence type="ECO:0000256" key="1">
    <source>
        <dbReference type="SAM" id="MobiDB-lite"/>
    </source>
</evidence>
<feature type="region of interest" description="Disordered" evidence="1">
    <location>
        <begin position="130"/>
        <end position="200"/>
    </location>
</feature>
<feature type="compositionally biased region" description="Basic and acidic residues" evidence="1">
    <location>
        <begin position="130"/>
        <end position="143"/>
    </location>
</feature>
<dbReference type="EMBL" id="SHLA01000001">
    <property type="protein sequence ID" value="RZU61770.1"/>
    <property type="molecule type" value="Genomic_DNA"/>
</dbReference>
<feature type="compositionally biased region" description="Basic and acidic residues" evidence="1">
    <location>
        <begin position="190"/>
        <end position="200"/>
    </location>
</feature>
<organism evidence="2 3">
    <name type="scientific">Zhihengliuella halotolerans</name>
    <dbReference type="NCBI Taxonomy" id="370736"/>
    <lineage>
        <taxon>Bacteria</taxon>
        <taxon>Bacillati</taxon>
        <taxon>Actinomycetota</taxon>
        <taxon>Actinomycetes</taxon>
        <taxon>Micrococcales</taxon>
        <taxon>Micrococcaceae</taxon>
        <taxon>Zhihengliuella</taxon>
    </lineage>
</organism>
<comment type="caution">
    <text evidence="2">The sequence shown here is derived from an EMBL/GenBank/DDBJ whole genome shotgun (WGS) entry which is preliminary data.</text>
</comment>
<sequence length="200" mass="21727">MEPSSDARDVMTERTLADLIEAARQRDTKPLSYDSLSKLCGGKPSPQRLNQYATGVLKNFPDPDSLRGLSRGTGHSIETLLRAAARSLGLTVGDDNDSAIIVAGASELPDSARDAVKSVVQELVQLASEARHAKDPRTEEPPHDQQAAVGSNHAGQEQKTGPLMDPTWQEYRETKTTSAADDAEAIIRQSRKDQERRPAE</sequence>
<gene>
    <name evidence="2" type="ORF">EV380_1348</name>
</gene>
<proteinExistence type="predicted"/>
<evidence type="ECO:0000313" key="2">
    <source>
        <dbReference type="EMBL" id="RZU61770.1"/>
    </source>
</evidence>
<dbReference type="Proteomes" id="UP000292685">
    <property type="component" value="Unassembled WGS sequence"/>
</dbReference>
<accession>A0A4Q8AC48</accession>
<protein>
    <submittedName>
        <fullName evidence="2">Uncharacterized protein</fullName>
    </submittedName>
</protein>
<name>A0A4Q8AC48_9MICC</name>
<keyword evidence="3" id="KW-1185">Reference proteome</keyword>